<protein>
    <recommendedName>
        <fullName evidence="3">DUF4349 domain-containing protein</fullName>
    </recommendedName>
</protein>
<evidence type="ECO:0000256" key="2">
    <source>
        <dbReference type="SAM" id="Phobius"/>
    </source>
</evidence>
<keyword evidence="5" id="KW-1185">Reference proteome</keyword>
<gene>
    <name evidence="4" type="ORF">GGE06_006034</name>
</gene>
<evidence type="ECO:0000259" key="3">
    <source>
        <dbReference type="Pfam" id="PF14257"/>
    </source>
</evidence>
<feature type="region of interest" description="Disordered" evidence="1">
    <location>
        <begin position="1"/>
        <end position="61"/>
    </location>
</feature>
<accession>A0A7W7XDT7</accession>
<feature type="compositionally biased region" description="Low complexity" evidence="1">
    <location>
        <begin position="42"/>
        <end position="60"/>
    </location>
</feature>
<reference evidence="4 5" key="1">
    <citation type="submission" date="2020-08" db="EMBL/GenBank/DDBJ databases">
        <title>Genomic Encyclopedia of Type Strains, Phase III (KMG-III): the genomes of soil and plant-associated and newly described type strains.</title>
        <authorList>
            <person name="Whitman W."/>
        </authorList>
    </citation>
    <scope>NUCLEOTIDE SEQUENCE [LARGE SCALE GENOMIC DNA]</scope>
    <source>
        <strain evidence="4 5">SFB5A</strain>
    </source>
</reference>
<evidence type="ECO:0000256" key="1">
    <source>
        <dbReference type="SAM" id="MobiDB-lite"/>
    </source>
</evidence>
<dbReference type="InterPro" id="IPR025645">
    <property type="entry name" value="DUF4349"/>
</dbReference>
<dbReference type="EMBL" id="JACHJY010000009">
    <property type="protein sequence ID" value="MBB4985084.1"/>
    <property type="molecule type" value="Genomic_DNA"/>
</dbReference>
<comment type="caution">
    <text evidence="4">The sequence shown here is derived from an EMBL/GenBank/DDBJ whole genome shotgun (WGS) entry which is preliminary data.</text>
</comment>
<feature type="region of interest" description="Disordered" evidence="1">
    <location>
        <begin position="287"/>
        <end position="319"/>
    </location>
</feature>
<keyword evidence="2" id="KW-0812">Transmembrane</keyword>
<feature type="domain" description="DUF4349" evidence="3">
    <location>
        <begin position="64"/>
        <end position="275"/>
    </location>
</feature>
<dbReference type="Pfam" id="PF14257">
    <property type="entry name" value="DUF4349"/>
    <property type="match status" value="1"/>
</dbReference>
<organism evidence="4 5">
    <name type="scientific">Streptomyces nymphaeiformis</name>
    <dbReference type="NCBI Taxonomy" id="2663842"/>
    <lineage>
        <taxon>Bacteria</taxon>
        <taxon>Bacillati</taxon>
        <taxon>Actinomycetota</taxon>
        <taxon>Actinomycetes</taxon>
        <taxon>Kitasatosporales</taxon>
        <taxon>Streptomycetaceae</taxon>
        <taxon>Streptomyces</taxon>
    </lineage>
</organism>
<evidence type="ECO:0000313" key="5">
    <source>
        <dbReference type="Proteomes" id="UP000582643"/>
    </source>
</evidence>
<sequence length="319" mass="32988">MTASLVLTGCGAGATDTASDGKQGMAAAKPADGAAEGGGAADGSAADGSAGAAGKPASKAQVRQHVIRTASLSVEVKDAAKALATARRVAADAGGHVENESTERVDDTHLASQIVLRVPQERYDSVLGELSGAGKLLDRKADAKDVTDQVVDVESRIATQRASVARVRALMDRAEKLSDVVSLESELSRRQADLEALLAQQASLKDRTTMATITLRLSEKEKPVEEKPEEGRPGFGEALSGGWNALVGAAAWIGVVLSALAPWLAVALVGFVLWRRLVRPRLATRTRAAAPAPGPVLPGTPRNAAGAPTTPHPRETPEK</sequence>
<dbReference type="Proteomes" id="UP000582643">
    <property type="component" value="Unassembled WGS sequence"/>
</dbReference>
<name>A0A7W7XDT7_9ACTN</name>
<keyword evidence="2" id="KW-1133">Transmembrane helix</keyword>
<proteinExistence type="predicted"/>
<feature type="transmembrane region" description="Helical" evidence="2">
    <location>
        <begin position="249"/>
        <end position="274"/>
    </location>
</feature>
<dbReference type="RefSeq" id="WP_246532844.1">
    <property type="nucleotide sequence ID" value="NZ_JACHJY010000009.1"/>
</dbReference>
<keyword evidence="2" id="KW-0472">Membrane</keyword>
<evidence type="ECO:0000313" key="4">
    <source>
        <dbReference type="EMBL" id="MBB4985084.1"/>
    </source>
</evidence>
<dbReference type="AlphaFoldDB" id="A0A7W7XDT7"/>